<dbReference type="STRING" id="181874.A0A409VVX7"/>
<dbReference type="InterPro" id="IPR036249">
    <property type="entry name" value="Thioredoxin-like_sf"/>
</dbReference>
<feature type="domain" description="GST C-terminal" evidence="2">
    <location>
        <begin position="172"/>
        <end position="260"/>
    </location>
</feature>
<sequence length="260" mass="29535">MSTSTDKDHRVQSDISKMKTEKDGSFKRADASFRNTIQPGSKFEPEKDRYHLYVSYACPWATRTLIVRKLKGLESLIPVTVVSPHMGPDGWPFATVDPYAGADADPLYKSDHVKDLYYKADPNYSGRFTVPVLWDKKLHTIVNNESSEIIRIFNTAFNSLISPEKAALDFYPEHLRSQIDELNSWVYPNINNGVYRAGFATTQEAYEKAVLEVFEALDKTEKILTGKDYLVGNTLTEADPKLPQWVSKWAANFRLMQGVV</sequence>
<comment type="caution">
    <text evidence="3">The sequence shown here is derived from an EMBL/GenBank/DDBJ whole genome shotgun (WGS) entry which is preliminary data.</text>
</comment>
<dbReference type="FunCoup" id="A0A409VVX7">
    <property type="interactions" value="173"/>
</dbReference>
<accession>A0A409VVX7</accession>
<evidence type="ECO:0000313" key="4">
    <source>
        <dbReference type="Proteomes" id="UP000284842"/>
    </source>
</evidence>
<dbReference type="Proteomes" id="UP000284842">
    <property type="component" value="Unassembled WGS sequence"/>
</dbReference>
<gene>
    <name evidence="3" type="ORF">CVT24_013136</name>
</gene>
<protein>
    <recommendedName>
        <fullName evidence="2">GST C-terminal domain-containing protein</fullName>
    </recommendedName>
</protein>
<dbReference type="Gene3D" id="3.40.30.10">
    <property type="entry name" value="Glutaredoxin"/>
    <property type="match status" value="1"/>
</dbReference>
<dbReference type="Pfam" id="PF00043">
    <property type="entry name" value="GST_C"/>
    <property type="match status" value="1"/>
</dbReference>
<keyword evidence="4" id="KW-1185">Reference proteome</keyword>
<dbReference type="GO" id="GO:0004364">
    <property type="term" value="F:glutathione transferase activity"/>
    <property type="evidence" value="ECO:0007669"/>
    <property type="project" value="InterPro"/>
</dbReference>
<feature type="region of interest" description="Disordered" evidence="1">
    <location>
        <begin position="1"/>
        <end position="25"/>
    </location>
</feature>
<dbReference type="InterPro" id="IPR036282">
    <property type="entry name" value="Glutathione-S-Trfase_C_sf"/>
</dbReference>
<dbReference type="PROSITE" id="PS50405">
    <property type="entry name" value="GST_CTER"/>
    <property type="match status" value="1"/>
</dbReference>
<dbReference type="InterPro" id="IPR004046">
    <property type="entry name" value="GST_C"/>
</dbReference>
<dbReference type="InterPro" id="IPR004045">
    <property type="entry name" value="Glutathione_S-Trfase_N"/>
</dbReference>
<dbReference type="PANTHER" id="PTHR32419">
    <property type="entry name" value="GLUTATHIONYL-HYDROQUINONE REDUCTASE"/>
    <property type="match status" value="1"/>
</dbReference>
<dbReference type="SUPFAM" id="SSF47616">
    <property type="entry name" value="GST C-terminal domain-like"/>
    <property type="match status" value="1"/>
</dbReference>
<evidence type="ECO:0000256" key="1">
    <source>
        <dbReference type="SAM" id="MobiDB-lite"/>
    </source>
</evidence>
<dbReference type="GO" id="GO:0005737">
    <property type="term" value="C:cytoplasm"/>
    <property type="evidence" value="ECO:0007669"/>
    <property type="project" value="TreeGrafter"/>
</dbReference>
<evidence type="ECO:0000259" key="2">
    <source>
        <dbReference type="PROSITE" id="PS50405"/>
    </source>
</evidence>
<dbReference type="Gene3D" id="1.20.1050.10">
    <property type="match status" value="1"/>
</dbReference>
<dbReference type="PANTHER" id="PTHR32419:SF6">
    <property type="entry name" value="GLUTATHIONE S-TRANSFERASE OMEGA-LIKE 1-RELATED"/>
    <property type="match status" value="1"/>
</dbReference>
<organism evidence="3 4">
    <name type="scientific">Panaeolus cyanescens</name>
    <dbReference type="NCBI Taxonomy" id="181874"/>
    <lineage>
        <taxon>Eukaryota</taxon>
        <taxon>Fungi</taxon>
        <taxon>Dikarya</taxon>
        <taxon>Basidiomycota</taxon>
        <taxon>Agaricomycotina</taxon>
        <taxon>Agaricomycetes</taxon>
        <taxon>Agaricomycetidae</taxon>
        <taxon>Agaricales</taxon>
        <taxon>Agaricineae</taxon>
        <taxon>Galeropsidaceae</taxon>
        <taxon>Panaeolus</taxon>
    </lineage>
</organism>
<dbReference type="EMBL" id="NHTK01005955">
    <property type="protein sequence ID" value="PPQ70398.1"/>
    <property type="molecule type" value="Genomic_DNA"/>
</dbReference>
<dbReference type="FunFam" id="3.40.30.10:FF:000162">
    <property type="entry name" value="Glutathione S-transferase Gst3"/>
    <property type="match status" value="1"/>
</dbReference>
<evidence type="ECO:0000313" key="3">
    <source>
        <dbReference type="EMBL" id="PPQ70398.1"/>
    </source>
</evidence>
<dbReference type="SUPFAM" id="SSF52833">
    <property type="entry name" value="Thioredoxin-like"/>
    <property type="match status" value="1"/>
</dbReference>
<proteinExistence type="predicted"/>
<dbReference type="InterPro" id="IPR016639">
    <property type="entry name" value="GST_Omega/GSH"/>
</dbReference>
<dbReference type="AlphaFoldDB" id="A0A409VVX7"/>
<dbReference type="Pfam" id="PF13409">
    <property type="entry name" value="GST_N_2"/>
    <property type="match status" value="1"/>
</dbReference>
<dbReference type="InterPro" id="IPR010987">
    <property type="entry name" value="Glutathione-S-Trfase_C-like"/>
</dbReference>
<dbReference type="OrthoDB" id="2309723at2759"/>
<reference evidence="3 4" key="1">
    <citation type="journal article" date="2018" name="Evol. Lett.">
        <title>Horizontal gene cluster transfer increased hallucinogenic mushroom diversity.</title>
        <authorList>
            <person name="Reynolds H.T."/>
            <person name="Vijayakumar V."/>
            <person name="Gluck-Thaler E."/>
            <person name="Korotkin H.B."/>
            <person name="Matheny P.B."/>
            <person name="Slot J.C."/>
        </authorList>
    </citation>
    <scope>NUCLEOTIDE SEQUENCE [LARGE SCALE GENOMIC DNA]</scope>
    <source>
        <strain evidence="3 4">2629</strain>
    </source>
</reference>
<dbReference type="InParanoid" id="A0A409VVX7"/>
<name>A0A409VVX7_9AGAR</name>